<dbReference type="PANTHER" id="PTHR43224">
    <property type="entry name" value="AMIDINOTRANSFERASE"/>
    <property type="match status" value="1"/>
</dbReference>
<evidence type="ECO:0008006" key="3">
    <source>
        <dbReference type="Google" id="ProtNLM"/>
    </source>
</evidence>
<reference evidence="1 2" key="2">
    <citation type="journal article" date="2011" name="Stand. Genomic Sci.">
        <title>Complete genome sequence of Leadbetterella byssophila type strain (4M15).</title>
        <authorList>
            <person name="Abt B."/>
            <person name="Teshima H."/>
            <person name="Lucas S."/>
            <person name="Lapidus A."/>
            <person name="Del Rio T.G."/>
            <person name="Nolan M."/>
            <person name="Tice H."/>
            <person name="Cheng J.F."/>
            <person name="Pitluck S."/>
            <person name="Liolios K."/>
            <person name="Pagani I."/>
            <person name="Ivanova N."/>
            <person name="Mavromatis K."/>
            <person name="Pati A."/>
            <person name="Tapia R."/>
            <person name="Han C."/>
            <person name="Goodwin L."/>
            <person name="Chen A."/>
            <person name="Palaniappan K."/>
            <person name="Land M."/>
            <person name="Hauser L."/>
            <person name="Chang Y.J."/>
            <person name="Jeffries C.D."/>
            <person name="Rohde M."/>
            <person name="Goker M."/>
            <person name="Tindall B.J."/>
            <person name="Detter J.C."/>
            <person name="Woyke T."/>
            <person name="Bristow J."/>
            <person name="Eisen J.A."/>
            <person name="Markowitz V."/>
            <person name="Hugenholtz P."/>
            <person name="Klenk H.P."/>
            <person name="Kyrpides N.C."/>
        </authorList>
    </citation>
    <scope>NUCLEOTIDE SEQUENCE [LARGE SCALE GENOMIC DNA]</scope>
    <source>
        <strain evidence="2">DSM 17132 / JCM 16389 / KACC 11308 / NBRC 106382 / 4M15</strain>
    </source>
</reference>
<dbReference type="NCBIfam" id="NF046062">
    <property type="entry name" value="citrull_CtlX"/>
    <property type="match status" value="1"/>
</dbReference>
<accession>E4RSA9</accession>
<evidence type="ECO:0000313" key="2">
    <source>
        <dbReference type="Proteomes" id="UP000007435"/>
    </source>
</evidence>
<dbReference type="PANTHER" id="PTHR43224:SF1">
    <property type="entry name" value="AMIDINOTRANSFERASE"/>
    <property type="match status" value="1"/>
</dbReference>
<dbReference type="Pfam" id="PF19420">
    <property type="entry name" value="DDAH_eukar"/>
    <property type="match status" value="1"/>
</dbReference>
<dbReference type="KEGG" id="lby:Lbys_1031"/>
<reference key="1">
    <citation type="submission" date="2010-11" db="EMBL/GenBank/DDBJ databases">
        <title>The complete genome of Leadbetterella byssophila DSM 17132.</title>
        <authorList>
            <consortium name="US DOE Joint Genome Institute (JGI-PGF)"/>
            <person name="Lucas S."/>
            <person name="Copeland A."/>
            <person name="Lapidus A."/>
            <person name="Glavina del Rio T."/>
            <person name="Dalin E."/>
            <person name="Tice H."/>
            <person name="Bruce D."/>
            <person name="Goodwin L."/>
            <person name="Pitluck S."/>
            <person name="Kyrpides N."/>
            <person name="Mavromatis K."/>
            <person name="Ivanova N."/>
            <person name="Teshima H."/>
            <person name="Brettin T."/>
            <person name="Detter J.C."/>
            <person name="Han C."/>
            <person name="Tapia R."/>
            <person name="Land M."/>
            <person name="Hauser L."/>
            <person name="Markowitz V."/>
            <person name="Cheng J.-F."/>
            <person name="Hugenholtz P."/>
            <person name="Woyke T."/>
            <person name="Wu D."/>
            <person name="Tindall B."/>
            <person name="Pomrenke H.G."/>
            <person name="Brambilla E."/>
            <person name="Klenk H.-P."/>
            <person name="Eisen J.A."/>
        </authorList>
    </citation>
    <scope>NUCLEOTIDE SEQUENCE [LARGE SCALE GENOMIC DNA]</scope>
    <source>
        <strain>DSM 17132</strain>
    </source>
</reference>
<dbReference type="EMBL" id="CP002305">
    <property type="protein sequence ID" value="ADQ16761.1"/>
    <property type="molecule type" value="Genomic_DNA"/>
</dbReference>
<evidence type="ECO:0000313" key="1">
    <source>
        <dbReference type="EMBL" id="ADQ16761.1"/>
    </source>
</evidence>
<dbReference type="eggNOG" id="COG4874">
    <property type="taxonomic scope" value="Bacteria"/>
</dbReference>
<dbReference type="HOGENOM" id="CLU_077407_0_0_10"/>
<proteinExistence type="predicted"/>
<dbReference type="Proteomes" id="UP000007435">
    <property type="component" value="Chromosome"/>
</dbReference>
<dbReference type="RefSeq" id="WP_013407812.1">
    <property type="nucleotide sequence ID" value="NC_014655.1"/>
</dbReference>
<protein>
    <recommendedName>
        <fullName evidence="3">Amidinotransferase</fullName>
    </recommendedName>
</protein>
<dbReference type="OrthoDB" id="9788268at2"/>
<dbReference type="Gene3D" id="3.75.10.10">
    <property type="entry name" value="L-arginine/glycine Amidinotransferase, Chain A"/>
    <property type="match status" value="1"/>
</dbReference>
<dbReference type="STRING" id="649349.Lbys_1031"/>
<dbReference type="PIRSF" id="PIRSF028188">
    <property type="entry name" value="Amdntrnsf_FN0238"/>
    <property type="match status" value="1"/>
</dbReference>
<name>E4RSA9_LEAB4</name>
<gene>
    <name evidence="1" type="ordered locus">Lbys_1031</name>
</gene>
<keyword evidence="2" id="KW-1185">Reference proteome</keyword>
<dbReference type="SUPFAM" id="SSF55909">
    <property type="entry name" value="Pentein"/>
    <property type="match status" value="1"/>
</dbReference>
<sequence>MQEQVTSNLLMIRPVNFAFNPETAATNTFVHPNELPEKDINKKAQDNFDELVEQLRLRDIQVHVFDDTDYPYTPDSIFPNNWISTHHSGKVMLYPMEAPNRRAERRQDILDFLKKNFDFHVLLDLTHFESEGKFLEGTGSLVLDRMNRIAYVARSSRTHPDVLKAWQKVIDYELVLFEAYDKEDNLVYHTNVMMSMGDTFCVICLDAIKDPDQRLMVKQKLEKTGKNIMEISLEQMHHFAGNMLLVKNKKDKNFLVMSDQAYFSLRREQIDTMDYFAEILHTDLNIIETVGGGSARCMIAEIHLPEK</sequence>
<dbReference type="AlphaFoldDB" id="E4RSA9"/>
<organism evidence="1 2">
    <name type="scientific">Leadbetterella byssophila (strain DSM 17132 / JCM 16389 / KACC 11308 / NBRC 106382 / 4M15)</name>
    <dbReference type="NCBI Taxonomy" id="649349"/>
    <lineage>
        <taxon>Bacteria</taxon>
        <taxon>Pseudomonadati</taxon>
        <taxon>Bacteroidota</taxon>
        <taxon>Cytophagia</taxon>
        <taxon>Cytophagales</taxon>
        <taxon>Leadbetterellaceae</taxon>
        <taxon>Leadbetterella</taxon>
    </lineage>
</organism>
<dbReference type="InterPro" id="IPR014541">
    <property type="entry name" value="Amdntrnsf_FN0238"/>
</dbReference>